<dbReference type="PROSITE" id="PS50977">
    <property type="entry name" value="HTH_TETR_2"/>
    <property type="match status" value="1"/>
</dbReference>
<evidence type="ECO:0000256" key="3">
    <source>
        <dbReference type="ARBA" id="ARBA00023163"/>
    </source>
</evidence>
<evidence type="ECO:0000256" key="2">
    <source>
        <dbReference type="ARBA" id="ARBA00023125"/>
    </source>
</evidence>
<dbReference type="Gene3D" id="1.10.357.10">
    <property type="entry name" value="Tetracycline Repressor, domain 2"/>
    <property type="match status" value="1"/>
</dbReference>
<dbReference type="AlphaFoldDB" id="A0A0F0KCK0"/>
<evidence type="ECO:0000256" key="1">
    <source>
        <dbReference type="ARBA" id="ARBA00023015"/>
    </source>
</evidence>
<dbReference type="GO" id="GO:0000976">
    <property type="term" value="F:transcription cis-regulatory region binding"/>
    <property type="evidence" value="ECO:0007669"/>
    <property type="project" value="TreeGrafter"/>
</dbReference>
<dbReference type="PANTHER" id="PTHR30055">
    <property type="entry name" value="HTH-TYPE TRANSCRIPTIONAL REGULATOR RUTR"/>
    <property type="match status" value="1"/>
</dbReference>
<dbReference type="PATRIC" id="fig|104336.4.peg.3027"/>
<dbReference type="SUPFAM" id="SSF46689">
    <property type="entry name" value="Homeodomain-like"/>
    <property type="match status" value="1"/>
</dbReference>
<accession>A0A0F0KCK0</accession>
<organism evidence="6 7">
    <name type="scientific">Microbacterium foliorum</name>
    <dbReference type="NCBI Taxonomy" id="104336"/>
    <lineage>
        <taxon>Bacteria</taxon>
        <taxon>Bacillati</taxon>
        <taxon>Actinomycetota</taxon>
        <taxon>Actinomycetes</taxon>
        <taxon>Micrococcales</taxon>
        <taxon>Microbacteriaceae</taxon>
        <taxon>Microbacterium</taxon>
    </lineage>
</organism>
<dbReference type="PANTHER" id="PTHR30055:SF234">
    <property type="entry name" value="HTH-TYPE TRANSCRIPTIONAL REGULATOR BETI"/>
    <property type="match status" value="1"/>
</dbReference>
<dbReference type="Pfam" id="PF00440">
    <property type="entry name" value="TetR_N"/>
    <property type="match status" value="1"/>
</dbReference>
<name>A0A0F0KCK0_9MICO</name>
<dbReference type="InterPro" id="IPR050109">
    <property type="entry name" value="HTH-type_TetR-like_transc_reg"/>
</dbReference>
<reference evidence="6 7" key="1">
    <citation type="submission" date="2015-02" db="EMBL/GenBank/DDBJ databases">
        <title>Draft genome sequences of ten Microbacterium spp. with emphasis on heavy metal contaminated environments.</title>
        <authorList>
            <person name="Corretto E."/>
        </authorList>
    </citation>
    <scope>NUCLEOTIDE SEQUENCE [LARGE SCALE GENOMIC DNA]</scope>
    <source>
        <strain evidence="6 7">DSM 12966</strain>
    </source>
</reference>
<proteinExistence type="predicted"/>
<keyword evidence="7" id="KW-1185">Reference proteome</keyword>
<keyword evidence="3" id="KW-0804">Transcription</keyword>
<dbReference type="GO" id="GO:0003700">
    <property type="term" value="F:DNA-binding transcription factor activity"/>
    <property type="evidence" value="ECO:0007669"/>
    <property type="project" value="TreeGrafter"/>
</dbReference>
<feature type="DNA-binding region" description="H-T-H motif" evidence="4">
    <location>
        <begin position="28"/>
        <end position="47"/>
    </location>
</feature>
<keyword evidence="2 4" id="KW-0238">DNA-binding</keyword>
<evidence type="ECO:0000256" key="4">
    <source>
        <dbReference type="PROSITE-ProRule" id="PRU00335"/>
    </source>
</evidence>
<evidence type="ECO:0000313" key="7">
    <source>
        <dbReference type="Proteomes" id="UP000033572"/>
    </source>
</evidence>
<protein>
    <submittedName>
        <fullName evidence="6">Bacterial regulatory protein, tetR family</fullName>
    </submittedName>
</protein>
<sequence>MPRPPLARERVLDAFESIVIEDGERAATLEATARAAGVSKGGLLYHFASKDDLAAGLLERLDALTTTDLERMSSAEEGPVAYYVRTSVMEDDALDRALIAASRLAQGGSAPAADALRRNRDRWADSIRPHVRDAASLDLVMLLSDGLYFNNSLDVHGPERLVPRSDELSELIALVLRATAP</sequence>
<dbReference type="GeneID" id="94444186"/>
<dbReference type="KEGG" id="mfol:DXT68_07275"/>
<gene>
    <name evidence="6" type="ORF">RN50_02989</name>
</gene>
<feature type="domain" description="HTH tetR-type" evidence="5">
    <location>
        <begin position="5"/>
        <end position="65"/>
    </location>
</feature>
<dbReference type="PRINTS" id="PR00455">
    <property type="entry name" value="HTHTETR"/>
</dbReference>
<dbReference type="RefSeq" id="WP_045255279.1">
    <property type="nucleotide sequence ID" value="NZ_CP031425.1"/>
</dbReference>
<evidence type="ECO:0000313" key="6">
    <source>
        <dbReference type="EMBL" id="KJL17885.1"/>
    </source>
</evidence>
<evidence type="ECO:0000259" key="5">
    <source>
        <dbReference type="PROSITE" id="PS50977"/>
    </source>
</evidence>
<dbReference type="InterPro" id="IPR001647">
    <property type="entry name" value="HTH_TetR"/>
</dbReference>
<dbReference type="EMBL" id="JYIU01000046">
    <property type="protein sequence ID" value="KJL17885.1"/>
    <property type="molecule type" value="Genomic_DNA"/>
</dbReference>
<keyword evidence="1" id="KW-0805">Transcription regulation</keyword>
<dbReference type="Proteomes" id="UP000033572">
    <property type="component" value="Unassembled WGS sequence"/>
</dbReference>
<dbReference type="InterPro" id="IPR009057">
    <property type="entry name" value="Homeodomain-like_sf"/>
</dbReference>
<comment type="caution">
    <text evidence="6">The sequence shown here is derived from an EMBL/GenBank/DDBJ whole genome shotgun (WGS) entry which is preliminary data.</text>
</comment>